<dbReference type="AlphaFoldDB" id="A0A9Q9AY79"/>
<accession>A0A9Q9AY79</accession>
<feature type="region of interest" description="Disordered" evidence="1">
    <location>
        <begin position="816"/>
        <end position="838"/>
    </location>
</feature>
<keyword evidence="2" id="KW-0812">Transmembrane</keyword>
<keyword evidence="2" id="KW-1133">Transmembrane helix</keyword>
<evidence type="ECO:0000313" key="3">
    <source>
        <dbReference type="EMBL" id="USW54087.1"/>
    </source>
</evidence>
<evidence type="ECO:0000256" key="1">
    <source>
        <dbReference type="SAM" id="MobiDB-lite"/>
    </source>
</evidence>
<feature type="compositionally biased region" description="Low complexity" evidence="1">
    <location>
        <begin position="671"/>
        <end position="682"/>
    </location>
</feature>
<keyword evidence="4" id="KW-1185">Reference proteome</keyword>
<feature type="region of interest" description="Disordered" evidence="1">
    <location>
        <begin position="317"/>
        <end position="358"/>
    </location>
</feature>
<feature type="compositionally biased region" description="Low complexity" evidence="1">
    <location>
        <begin position="103"/>
        <end position="116"/>
    </location>
</feature>
<feature type="transmembrane region" description="Helical" evidence="2">
    <location>
        <begin position="18"/>
        <end position="37"/>
    </location>
</feature>
<feature type="region of interest" description="Disordered" evidence="1">
    <location>
        <begin position="578"/>
        <end position="685"/>
    </location>
</feature>
<feature type="region of interest" description="Disordered" evidence="1">
    <location>
        <begin position="60"/>
        <end position="156"/>
    </location>
</feature>
<feature type="compositionally biased region" description="Low complexity" evidence="1">
    <location>
        <begin position="184"/>
        <end position="207"/>
    </location>
</feature>
<dbReference type="Proteomes" id="UP001056384">
    <property type="component" value="Chromosome 6"/>
</dbReference>
<feature type="region of interest" description="Disordered" evidence="1">
    <location>
        <begin position="395"/>
        <end position="431"/>
    </location>
</feature>
<evidence type="ECO:0000256" key="2">
    <source>
        <dbReference type="SAM" id="Phobius"/>
    </source>
</evidence>
<proteinExistence type="predicted"/>
<sequence length="1013" mass="110453">MPPSIYTKHNEKHRNGKGVFLVVSLLTAGLCSLYPVACFKNYSSKEKQKLKSQISNLEHKVEEEEEGRIASAQESPIFVEKRASSRESSRESSTVLAGGLSRSESSSATIQAAAIQRQESGPGASTSSPWPRTAPAISPQLVGGSTGSDASILTPSPDSLAEYRSKMRLMIASTPLPMGPTPPQSLTLPTTPGSQRSHHSFSTISSITSQESHASSFAYGLRRSKPDLRLLRKGSKPSQHLIPKSSIVKAALRDPRSTSFYTPKVVEDTGLLESTTKSVTPHTPPAKPLPLTLPELLRSEPPMKPLSKVQTVRLHHAQSKRKASVTALRPTTSRPVLPRATSSQQFVASMPPGASPLRLPSKAYRQLRFEDSGRLSKDDRNTPVLQLPSKAVIHPQVPSGAKSSKHIDKQHGMKPSAKHYHDVTPPEEEPGMTRASVFHQGDSYFHTWNTETMHSKEFTPARTPAESETYTPRVGIELRDPVGNASRDLPKTATGLSTASNSKKRKSSALFSLFRKTAFNEEIDYSAFRKQGKPRRARPVPATRTGTPGITISSPADSHSVRNRSIVPELQAPSYFARPRIYRDDSDQSVARSPGHASTGYGTYEENVAEDVPTTPYSSRSRRRNRSSSEALSPMALPRRRPHLLHRGTLASSTDSFDTSRKASPGRLPLSAIGSEAGSGASNKWGIPPVDTARIRATTSTVIFGSAASDLKEMRSQALTFQEPVLRKKSSIWKGLMHGLRRVSSLGVTNQSFEEALPDHKRSGLKRISIPSLHLRASRSSVNVRNGKLARKVSRSSQVCKQVDSEDVVKVQADADEKIGEGRHSQSSPERPGPISITAEDLVVTEFEQTPFSKRYYDSIRSEQQAIRGLIDETMEEDDEADDEVVLGFEQNVPDHLPNSPLCPLHPKHRSGGKAICPSHGRYKPKKAQPSPLHKVEIVFDTSEDVVQRSTQSDGTALLASKLETVSQSFFNVDRRRIQTSSMGSDGAESFMGGVGKEAQGIAVGLSSEASLQ</sequence>
<feature type="region of interest" description="Disordered" evidence="1">
    <location>
        <begin position="177"/>
        <end position="207"/>
    </location>
</feature>
<feature type="compositionally biased region" description="Polar residues" evidence="1">
    <location>
        <begin position="117"/>
        <end position="130"/>
    </location>
</feature>
<gene>
    <name evidence="3" type="ORF">Slin15195_G074060</name>
</gene>
<dbReference type="EMBL" id="CP099423">
    <property type="protein sequence ID" value="USW54087.1"/>
    <property type="molecule type" value="Genomic_DNA"/>
</dbReference>
<feature type="compositionally biased region" description="Polar residues" evidence="1">
    <location>
        <begin position="147"/>
        <end position="156"/>
    </location>
</feature>
<reference evidence="3" key="1">
    <citation type="submission" date="2022-06" db="EMBL/GenBank/DDBJ databases">
        <title>Complete genome sequences of two strains of the flax pathogen Septoria linicola.</title>
        <authorList>
            <person name="Lapalu N."/>
            <person name="Simon A."/>
            <person name="Demenou B."/>
            <person name="Paumier D."/>
            <person name="Guillot M.-P."/>
            <person name="Gout L."/>
            <person name="Valade R."/>
        </authorList>
    </citation>
    <scope>NUCLEOTIDE SEQUENCE</scope>
    <source>
        <strain evidence="3">SE15195</strain>
    </source>
</reference>
<protein>
    <submittedName>
        <fullName evidence="3">Uncharacterized protein</fullName>
    </submittedName>
</protein>
<feature type="compositionally biased region" description="Polar residues" evidence="1">
    <location>
        <begin position="329"/>
        <end position="347"/>
    </location>
</feature>
<feature type="compositionally biased region" description="Basic and acidic residues" evidence="1">
    <location>
        <begin position="79"/>
        <end position="90"/>
    </location>
</feature>
<name>A0A9Q9AY79_9PEZI</name>
<keyword evidence="2" id="KW-0472">Membrane</keyword>
<organism evidence="3 4">
    <name type="scientific">Septoria linicola</name>
    <dbReference type="NCBI Taxonomy" id="215465"/>
    <lineage>
        <taxon>Eukaryota</taxon>
        <taxon>Fungi</taxon>
        <taxon>Dikarya</taxon>
        <taxon>Ascomycota</taxon>
        <taxon>Pezizomycotina</taxon>
        <taxon>Dothideomycetes</taxon>
        <taxon>Dothideomycetidae</taxon>
        <taxon>Mycosphaerellales</taxon>
        <taxon>Mycosphaerellaceae</taxon>
        <taxon>Septoria</taxon>
    </lineage>
</organism>
<feature type="region of interest" description="Disordered" evidence="1">
    <location>
        <begin position="480"/>
        <end position="502"/>
    </location>
</feature>
<feature type="region of interest" description="Disordered" evidence="1">
    <location>
        <begin position="529"/>
        <end position="566"/>
    </location>
</feature>
<feature type="compositionally biased region" description="Low complexity" evidence="1">
    <location>
        <begin position="539"/>
        <end position="549"/>
    </location>
</feature>
<evidence type="ECO:0000313" key="4">
    <source>
        <dbReference type="Proteomes" id="UP001056384"/>
    </source>
</evidence>